<dbReference type="RefSeq" id="WP_129427026.1">
    <property type="nucleotide sequence ID" value="NZ_SDWV01000010.1"/>
</dbReference>
<proteinExistence type="predicted"/>
<name>A0A4Q2SYU5_9ACTN</name>
<protein>
    <recommendedName>
        <fullName evidence="5">Trp biosynthesis-associated membrane protein</fullName>
    </recommendedName>
</protein>
<feature type="region of interest" description="Disordered" evidence="1">
    <location>
        <begin position="169"/>
        <end position="205"/>
    </location>
</feature>
<dbReference type="EMBL" id="SDWV01000010">
    <property type="protein sequence ID" value="RYC10833.1"/>
    <property type="molecule type" value="Genomic_DNA"/>
</dbReference>
<keyword evidence="2" id="KW-1133">Transmembrane helix</keyword>
<dbReference type="Proteomes" id="UP000291101">
    <property type="component" value="Unassembled WGS sequence"/>
</dbReference>
<keyword evidence="2" id="KW-0472">Membrane</keyword>
<dbReference type="InterPro" id="IPR019051">
    <property type="entry name" value="Trp_biosyn_TM_oprn/chp"/>
</dbReference>
<evidence type="ECO:0000313" key="3">
    <source>
        <dbReference type="EMBL" id="RYC10833.1"/>
    </source>
</evidence>
<feature type="transmembrane region" description="Helical" evidence="2">
    <location>
        <begin position="134"/>
        <end position="159"/>
    </location>
</feature>
<keyword evidence="4" id="KW-1185">Reference proteome</keyword>
<feature type="transmembrane region" description="Helical" evidence="2">
    <location>
        <begin position="90"/>
        <end position="114"/>
    </location>
</feature>
<dbReference type="Pfam" id="PF09534">
    <property type="entry name" value="Trp_oprn_chp"/>
    <property type="match status" value="1"/>
</dbReference>
<accession>A0A4Q2SYU5</accession>
<evidence type="ECO:0000256" key="1">
    <source>
        <dbReference type="SAM" id="MobiDB-lite"/>
    </source>
</evidence>
<keyword evidence="2" id="KW-0812">Transmembrane</keyword>
<comment type="caution">
    <text evidence="3">The sequence shown here is derived from an EMBL/GenBank/DDBJ whole genome shotgun (WGS) entry which is preliminary data.</text>
</comment>
<evidence type="ECO:0000313" key="4">
    <source>
        <dbReference type="Proteomes" id="UP000291101"/>
    </source>
</evidence>
<organism evidence="3 4">
    <name type="scientific">Nocardioides zhouii</name>
    <dbReference type="NCBI Taxonomy" id="1168729"/>
    <lineage>
        <taxon>Bacteria</taxon>
        <taxon>Bacillati</taxon>
        <taxon>Actinomycetota</taxon>
        <taxon>Actinomycetes</taxon>
        <taxon>Propionibacteriales</taxon>
        <taxon>Nocardioidaceae</taxon>
        <taxon>Nocardioides</taxon>
    </lineage>
</organism>
<evidence type="ECO:0008006" key="5">
    <source>
        <dbReference type="Google" id="ProtNLM"/>
    </source>
</evidence>
<evidence type="ECO:0000256" key="2">
    <source>
        <dbReference type="SAM" id="Phobius"/>
    </source>
</evidence>
<reference evidence="3 4" key="1">
    <citation type="submission" date="2019-01" db="EMBL/GenBank/DDBJ databases">
        <title>Novel species of Nocardioides.</title>
        <authorList>
            <person name="Liu Q."/>
            <person name="X Y.-H."/>
        </authorList>
    </citation>
    <scope>NUCLEOTIDE SEQUENCE [LARGE SCALE GENOMIC DNA]</scope>
    <source>
        <strain evidence="3 4">HLT2-9</strain>
    </source>
</reference>
<dbReference type="AlphaFoldDB" id="A0A4Q2SYU5"/>
<dbReference type="OrthoDB" id="3712369at2"/>
<feature type="transmembrane region" description="Helical" evidence="2">
    <location>
        <begin position="65"/>
        <end position="83"/>
    </location>
</feature>
<gene>
    <name evidence="3" type="ORF">EUA94_11520</name>
</gene>
<sequence>MAEPDKRRRTFGPVVLVGLAAAGLAAVAGTKPWASGTSGTIDSTDDAASTLGSASPLATAAESPLAGALALVVLACWGVLLVTRGRFRRAIAVLALVTAVGLAIVTVEGLWSVPRKLTDALFELSGTDTASAGITGWYVAAVVAAALCLVTTLAAVRFVRHWPEMGTRYDAPAGTRTPTDDAAGEPPTENIDIWKALDQGRDPTA</sequence>